<dbReference type="Proteomes" id="UP000008825">
    <property type="component" value="Chromosome"/>
</dbReference>
<dbReference type="STRING" id="404380.Gbem_1727"/>
<proteinExistence type="predicted"/>
<dbReference type="HOGENOM" id="CLU_054532_0_0_7"/>
<dbReference type="eggNOG" id="COG1032">
    <property type="taxonomic scope" value="Bacteria"/>
</dbReference>
<sequence length="421" mass="47108">MANLNLAIKENRPLSRAEVTEKYPDIPPLVILKADVQRRGVHYSEAALGALDLELHATTGTHIFGARDGKIAARPESLLLRDGSSIITTPTPLELDPYLVDLHEGRPFLFEDGEPVEEVDYWPRPDFYDKTSSSGTLMQNVVSARPQRLNIFPYRYCTFWNNGNGCSFCDIVTQMKKGKEELGIPARLDPLEVKEVVWEALLEPGRYAALFLTAGSNVAGKRAFDEEVDYYIEILQRVGELFSVPKIPSQLIGTAFDDGQLERLYRETPLTSYTADIEVLGEELFNRHCPGKAEWIGYKEWKRRLVRAVDIFGPGRVNTGLVAGVELTSPGGYKNEDEALARTLEEAEDLASQGVSTVYIVWSPRPGTAIGDQKNASLEYYARLAAGLHGLRGKYRLPIGFDDYRRCGNHPDSDLSRLHNF</sequence>
<feature type="domain" description="Radical SAM core" evidence="6">
    <location>
        <begin position="142"/>
        <end position="402"/>
    </location>
</feature>
<dbReference type="SUPFAM" id="SSF102114">
    <property type="entry name" value="Radical SAM enzymes"/>
    <property type="match status" value="1"/>
</dbReference>
<evidence type="ECO:0000256" key="3">
    <source>
        <dbReference type="ARBA" id="ARBA00022723"/>
    </source>
</evidence>
<dbReference type="KEGG" id="gbm:Gbem_1727"/>
<evidence type="ECO:0000259" key="6">
    <source>
        <dbReference type="PROSITE" id="PS51918"/>
    </source>
</evidence>
<organism evidence="7 8">
    <name type="scientific">Citrifermentans bemidjiense (strain ATCC BAA-1014 / DSM 16622 / JCM 12645 / Bem)</name>
    <name type="common">Geobacter bemidjiensis</name>
    <dbReference type="NCBI Taxonomy" id="404380"/>
    <lineage>
        <taxon>Bacteria</taxon>
        <taxon>Pseudomonadati</taxon>
        <taxon>Thermodesulfobacteriota</taxon>
        <taxon>Desulfuromonadia</taxon>
        <taxon>Geobacterales</taxon>
        <taxon>Geobacteraceae</taxon>
        <taxon>Citrifermentans</taxon>
    </lineage>
</organism>
<name>B5EA37_CITBB</name>
<evidence type="ECO:0000256" key="5">
    <source>
        <dbReference type="ARBA" id="ARBA00023014"/>
    </source>
</evidence>
<dbReference type="GO" id="GO:0046872">
    <property type="term" value="F:metal ion binding"/>
    <property type="evidence" value="ECO:0007669"/>
    <property type="project" value="UniProtKB-KW"/>
</dbReference>
<keyword evidence="2" id="KW-0949">S-adenosyl-L-methionine</keyword>
<dbReference type="PROSITE" id="PS51918">
    <property type="entry name" value="RADICAL_SAM"/>
    <property type="match status" value="1"/>
</dbReference>
<accession>B5EA37</accession>
<dbReference type="AlphaFoldDB" id="B5EA37"/>
<keyword evidence="3" id="KW-0479">Metal-binding</keyword>
<keyword evidence="4" id="KW-0408">Iron</keyword>
<reference evidence="7 8" key="1">
    <citation type="submission" date="2008-07" db="EMBL/GenBank/DDBJ databases">
        <title>Complete sequence of Geobacter bemidjiensis BEM.</title>
        <authorList>
            <consortium name="US DOE Joint Genome Institute"/>
            <person name="Lucas S."/>
            <person name="Copeland A."/>
            <person name="Lapidus A."/>
            <person name="Glavina del Rio T."/>
            <person name="Dalin E."/>
            <person name="Tice H."/>
            <person name="Bruce D."/>
            <person name="Goodwin L."/>
            <person name="Pitluck S."/>
            <person name="Kiss H."/>
            <person name="Brettin T."/>
            <person name="Detter J.C."/>
            <person name="Han C."/>
            <person name="Kuske C.R."/>
            <person name="Schmutz J."/>
            <person name="Larimer F."/>
            <person name="Land M."/>
            <person name="Hauser L."/>
            <person name="Kyrpides N."/>
            <person name="Lykidis A."/>
            <person name="Lovley D."/>
            <person name="Richardson P."/>
        </authorList>
    </citation>
    <scope>NUCLEOTIDE SEQUENCE [LARGE SCALE GENOMIC DNA]</scope>
    <source>
        <strain evidence="8">ATCC BAA-1014 / DSM 16622 / JCM 12645 / Bem</strain>
    </source>
</reference>
<dbReference type="GO" id="GO:0051536">
    <property type="term" value="F:iron-sulfur cluster binding"/>
    <property type="evidence" value="ECO:0007669"/>
    <property type="project" value="UniProtKB-KW"/>
</dbReference>
<comment type="cofactor">
    <cofactor evidence="1">
        <name>[4Fe-4S] cluster</name>
        <dbReference type="ChEBI" id="CHEBI:49883"/>
    </cofactor>
</comment>
<dbReference type="GO" id="GO:0003824">
    <property type="term" value="F:catalytic activity"/>
    <property type="evidence" value="ECO:0007669"/>
    <property type="project" value="InterPro"/>
</dbReference>
<keyword evidence="8" id="KW-1185">Reference proteome</keyword>
<evidence type="ECO:0000313" key="8">
    <source>
        <dbReference type="Proteomes" id="UP000008825"/>
    </source>
</evidence>
<dbReference type="EMBL" id="CP001124">
    <property type="protein sequence ID" value="ACH38743.1"/>
    <property type="molecule type" value="Genomic_DNA"/>
</dbReference>
<evidence type="ECO:0000256" key="4">
    <source>
        <dbReference type="ARBA" id="ARBA00023004"/>
    </source>
</evidence>
<gene>
    <name evidence="7" type="ordered locus">Gbem_1727</name>
</gene>
<dbReference type="InterPro" id="IPR058240">
    <property type="entry name" value="rSAM_sf"/>
</dbReference>
<dbReference type="RefSeq" id="WP_012530159.1">
    <property type="nucleotide sequence ID" value="NC_011146.1"/>
</dbReference>
<dbReference type="InterPro" id="IPR007197">
    <property type="entry name" value="rSAM"/>
</dbReference>
<evidence type="ECO:0000256" key="1">
    <source>
        <dbReference type="ARBA" id="ARBA00001966"/>
    </source>
</evidence>
<protein>
    <recommendedName>
        <fullName evidence="6">Radical SAM core domain-containing protein</fullName>
    </recommendedName>
</protein>
<evidence type="ECO:0000313" key="7">
    <source>
        <dbReference type="EMBL" id="ACH38743.1"/>
    </source>
</evidence>
<keyword evidence="5" id="KW-0411">Iron-sulfur</keyword>
<evidence type="ECO:0000256" key="2">
    <source>
        <dbReference type="ARBA" id="ARBA00022691"/>
    </source>
</evidence>
<dbReference type="NCBIfam" id="NF045502">
    <property type="entry name" value="variant_rSAM"/>
    <property type="match status" value="1"/>
</dbReference>
<dbReference type="Gene3D" id="3.20.20.70">
    <property type="entry name" value="Aldolase class I"/>
    <property type="match status" value="1"/>
</dbReference>
<reference evidence="7 8" key="2">
    <citation type="journal article" date="2010" name="BMC Genomics">
        <title>The genome of Geobacter bemidjiensis, exemplar for the subsurface clade of Geobacter species that predominate in Fe(III)-reducing subsurface environments.</title>
        <authorList>
            <person name="Aklujkar M."/>
            <person name="Young N.D."/>
            <person name="Holmes D."/>
            <person name="Chavan M."/>
            <person name="Risso C."/>
            <person name="Kiss H.E."/>
            <person name="Han C.S."/>
            <person name="Land M.L."/>
            <person name="Lovley D.R."/>
        </authorList>
    </citation>
    <scope>NUCLEOTIDE SEQUENCE [LARGE SCALE GENOMIC DNA]</scope>
    <source>
        <strain evidence="8">ATCC BAA-1014 / DSM 16622 / JCM 12645 / Bem</strain>
    </source>
</reference>
<dbReference type="InterPro" id="IPR013785">
    <property type="entry name" value="Aldolase_TIM"/>
</dbReference>